<organism evidence="4">
    <name type="scientific">Sesamum radiatum</name>
    <name type="common">Black benniseed</name>
    <dbReference type="NCBI Taxonomy" id="300843"/>
    <lineage>
        <taxon>Eukaryota</taxon>
        <taxon>Viridiplantae</taxon>
        <taxon>Streptophyta</taxon>
        <taxon>Embryophyta</taxon>
        <taxon>Tracheophyta</taxon>
        <taxon>Spermatophyta</taxon>
        <taxon>Magnoliopsida</taxon>
        <taxon>eudicotyledons</taxon>
        <taxon>Gunneridae</taxon>
        <taxon>Pentapetalae</taxon>
        <taxon>asterids</taxon>
        <taxon>lamiids</taxon>
        <taxon>Lamiales</taxon>
        <taxon>Pedaliaceae</taxon>
        <taxon>Sesamum</taxon>
    </lineage>
</organism>
<name>A0AAW2LG01_SESRA</name>
<feature type="compositionally biased region" description="Basic and acidic residues" evidence="3">
    <location>
        <begin position="53"/>
        <end position="62"/>
    </location>
</feature>
<evidence type="ECO:0000256" key="1">
    <source>
        <dbReference type="ARBA" id="ARBA00006010"/>
    </source>
</evidence>
<accession>A0AAW2LG01</accession>
<comment type="similarity">
    <text evidence="1">Belongs to the STIG1 family.</text>
</comment>
<keyword evidence="2" id="KW-0732">Signal</keyword>
<comment type="caution">
    <text evidence="4">The sequence shown here is derived from an EMBL/GenBank/DDBJ whole genome shotgun (WGS) entry which is preliminary data.</text>
</comment>
<evidence type="ECO:0000256" key="2">
    <source>
        <dbReference type="ARBA" id="ARBA00022729"/>
    </source>
</evidence>
<reference evidence="4" key="2">
    <citation type="journal article" date="2024" name="Plant">
        <title>Genomic evolution and insights into agronomic trait innovations of Sesamum species.</title>
        <authorList>
            <person name="Miao H."/>
            <person name="Wang L."/>
            <person name="Qu L."/>
            <person name="Liu H."/>
            <person name="Sun Y."/>
            <person name="Le M."/>
            <person name="Wang Q."/>
            <person name="Wei S."/>
            <person name="Zheng Y."/>
            <person name="Lin W."/>
            <person name="Duan Y."/>
            <person name="Cao H."/>
            <person name="Xiong S."/>
            <person name="Wang X."/>
            <person name="Wei L."/>
            <person name="Li C."/>
            <person name="Ma Q."/>
            <person name="Ju M."/>
            <person name="Zhao R."/>
            <person name="Li G."/>
            <person name="Mu C."/>
            <person name="Tian Q."/>
            <person name="Mei H."/>
            <person name="Zhang T."/>
            <person name="Gao T."/>
            <person name="Zhang H."/>
        </authorList>
    </citation>
    <scope>NUCLEOTIDE SEQUENCE</scope>
    <source>
        <strain evidence="4">G02</strain>
    </source>
</reference>
<dbReference type="EMBL" id="JACGWJ010000025">
    <property type="protein sequence ID" value="KAL0316661.1"/>
    <property type="molecule type" value="Genomic_DNA"/>
</dbReference>
<dbReference type="Pfam" id="PF04885">
    <property type="entry name" value="Stig1"/>
    <property type="match status" value="1"/>
</dbReference>
<dbReference type="InterPro" id="IPR006969">
    <property type="entry name" value="Stig-like"/>
</dbReference>
<evidence type="ECO:0000256" key="3">
    <source>
        <dbReference type="SAM" id="MobiDB-lite"/>
    </source>
</evidence>
<proteinExistence type="inferred from homology"/>
<feature type="region of interest" description="Disordered" evidence="3">
    <location>
        <begin position="37"/>
        <end position="96"/>
    </location>
</feature>
<dbReference type="PANTHER" id="PTHR33227">
    <property type="entry name" value="STIGMA-SPECIFIC STIG1-LIKE PROTEIN 3"/>
    <property type="match status" value="1"/>
</dbReference>
<dbReference type="AlphaFoldDB" id="A0AAW2LG01"/>
<dbReference type="PANTHER" id="PTHR33227:SF18">
    <property type="entry name" value="STIGMA-SPECIFIC STIG1-LIKE PROTEIN 3"/>
    <property type="match status" value="1"/>
</dbReference>
<gene>
    <name evidence="4" type="ORF">Sradi_5544300</name>
</gene>
<sequence>MHNTPFTFTTISASTLFPLLTLINPNTLSSFHFSYNQPQTKQENHNPSSSIHQNHDQDDQDHHAHHHSRYHGLNPNSHHKPSNHELHDAQPATGPAFLDRKTAGAKMVSRFLQEKEKNPRAADHCHKDNEICNYILEGRNATCCNNKCIDLGYDSNNCGACKNKCAFTESCCRGQCVNLAYDKRHCGACNHRCMPGGYCIYGMCDYA</sequence>
<evidence type="ECO:0000313" key="4">
    <source>
        <dbReference type="EMBL" id="KAL0316661.1"/>
    </source>
</evidence>
<reference evidence="4" key="1">
    <citation type="submission" date="2020-06" db="EMBL/GenBank/DDBJ databases">
        <authorList>
            <person name="Li T."/>
            <person name="Hu X."/>
            <person name="Zhang T."/>
            <person name="Song X."/>
            <person name="Zhang H."/>
            <person name="Dai N."/>
            <person name="Sheng W."/>
            <person name="Hou X."/>
            <person name="Wei L."/>
        </authorList>
    </citation>
    <scope>NUCLEOTIDE SEQUENCE</scope>
    <source>
        <strain evidence="4">G02</strain>
        <tissue evidence="4">Leaf</tissue>
    </source>
</reference>
<feature type="compositionally biased region" description="Polar residues" evidence="3">
    <location>
        <begin position="37"/>
        <end position="51"/>
    </location>
</feature>
<protein>
    <submittedName>
        <fullName evidence="4">Stigma-specific STIG1-like protein 2</fullName>
    </submittedName>
</protein>